<reference evidence="2" key="1">
    <citation type="journal article" date="2019" name="Environ. Microbiol.">
        <title>Fungal ecological strategies reflected in gene transcription - a case study of two litter decomposers.</title>
        <authorList>
            <person name="Barbi F."/>
            <person name="Kohler A."/>
            <person name="Barry K."/>
            <person name="Baskaran P."/>
            <person name="Daum C."/>
            <person name="Fauchery L."/>
            <person name="Ihrmark K."/>
            <person name="Kuo A."/>
            <person name="LaButti K."/>
            <person name="Lipzen A."/>
            <person name="Morin E."/>
            <person name="Grigoriev I.V."/>
            <person name="Henrissat B."/>
            <person name="Lindahl B."/>
            <person name="Martin F."/>
        </authorList>
    </citation>
    <scope>NUCLEOTIDE SEQUENCE</scope>
    <source>
        <strain evidence="2">JB14</strain>
    </source>
</reference>
<feature type="non-terminal residue" evidence="2">
    <location>
        <position position="469"/>
    </location>
</feature>
<dbReference type="Proteomes" id="UP000799118">
    <property type="component" value="Unassembled WGS sequence"/>
</dbReference>
<proteinExistence type="predicted"/>
<protein>
    <recommendedName>
        <fullName evidence="1">F-box domain-containing protein</fullName>
    </recommendedName>
</protein>
<dbReference type="InterPro" id="IPR001810">
    <property type="entry name" value="F-box_dom"/>
</dbReference>
<dbReference type="AlphaFoldDB" id="A0A6A4IBL9"/>
<evidence type="ECO:0000259" key="1">
    <source>
        <dbReference type="Pfam" id="PF12937"/>
    </source>
</evidence>
<dbReference type="EMBL" id="ML769393">
    <property type="protein sequence ID" value="KAE9407959.1"/>
    <property type="molecule type" value="Genomic_DNA"/>
</dbReference>
<sequence>MDKLLDLPLELLPEILLQLSHPRDLRKACLVNKLFYQFTVPKLYERVSVFSWHKHGKEKVILLFRTLSHHPHLAKHVRRLELRDFPKALSSDDGIDFLQTVTDGLKNCSNLQSCTWTRDRSLNSDILEALQSSQDLQELEINGHDDGNYDPQLLLRFTGLRKISLIMPSSSVISLMRPWLQITGDSLRSLTIICKTSPLITDAKLELLAPQLTQLEHFYLTGCSRVTHDGINSILSANENGIVSLGLEGLSPKFDMSQFRYYCTHTNALRRLRSITLTVNQQTPLDTWIREVAELLPSTVPLKTFQMYSSGTFIESPATERLWSDLVTAHKDRLVRFSIHRMLISLRAIEDICRRCTQLEELFVVIEQGSVGALTACVSLSSSLRVVHINYPLEASQTENTIPILPESDVLAIVEQCSPNIMQFGCNTRVWQVGREVLLDDQGLPVGVRRSIMRYQGLDIPEAFMVVRT</sequence>
<dbReference type="SUPFAM" id="SSF52047">
    <property type="entry name" value="RNI-like"/>
    <property type="match status" value="1"/>
</dbReference>
<name>A0A6A4IBL9_9AGAR</name>
<dbReference type="Pfam" id="PF12937">
    <property type="entry name" value="F-box-like"/>
    <property type="match status" value="1"/>
</dbReference>
<evidence type="ECO:0000313" key="3">
    <source>
        <dbReference type="Proteomes" id="UP000799118"/>
    </source>
</evidence>
<keyword evidence="3" id="KW-1185">Reference proteome</keyword>
<dbReference type="InterPro" id="IPR032675">
    <property type="entry name" value="LRR_dom_sf"/>
</dbReference>
<dbReference type="OrthoDB" id="2585512at2759"/>
<dbReference type="Gene3D" id="3.80.10.10">
    <property type="entry name" value="Ribonuclease Inhibitor"/>
    <property type="match status" value="1"/>
</dbReference>
<gene>
    <name evidence="2" type="ORF">BT96DRAFT_743267</name>
</gene>
<accession>A0A6A4IBL9</accession>
<organism evidence="2 3">
    <name type="scientific">Gymnopus androsaceus JB14</name>
    <dbReference type="NCBI Taxonomy" id="1447944"/>
    <lineage>
        <taxon>Eukaryota</taxon>
        <taxon>Fungi</taxon>
        <taxon>Dikarya</taxon>
        <taxon>Basidiomycota</taxon>
        <taxon>Agaricomycotina</taxon>
        <taxon>Agaricomycetes</taxon>
        <taxon>Agaricomycetidae</taxon>
        <taxon>Agaricales</taxon>
        <taxon>Marasmiineae</taxon>
        <taxon>Omphalotaceae</taxon>
        <taxon>Gymnopus</taxon>
    </lineage>
</organism>
<feature type="domain" description="F-box" evidence="1">
    <location>
        <begin position="5"/>
        <end position="47"/>
    </location>
</feature>
<evidence type="ECO:0000313" key="2">
    <source>
        <dbReference type="EMBL" id="KAE9407959.1"/>
    </source>
</evidence>